<organism evidence="1">
    <name type="scientific">Rhizophora mucronata</name>
    <name type="common">Asiatic mangrove</name>
    <dbReference type="NCBI Taxonomy" id="61149"/>
    <lineage>
        <taxon>Eukaryota</taxon>
        <taxon>Viridiplantae</taxon>
        <taxon>Streptophyta</taxon>
        <taxon>Embryophyta</taxon>
        <taxon>Tracheophyta</taxon>
        <taxon>Spermatophyta</taxon>
        <taxon>Magnoliopsida</taxon>
        <taxon>eudicotyledons</taxon>
        <taxon>Gunneridae</taxon>
        <taxon>Pentapetalae</taxon>
        <taxon>rosids</taxon>
        <taxon>fabids</taxon>
        <taxon>Malpighiales</taxon>
        <taxon>Rhizophoraceae</taxon>
        <taxon>Rhizophora</taxon>
    </lineage>
</organism>
<reference evidence="1" key="1">
    <citation type="submission" date="2018-02" db="EMBL/GenBank/DDBJ databases">
        <title>Rhizophora mucronata_Transcriptome.</title>
        <authorList>
            <person name="Meera S.P."/>
            <person name="Sreeshan A."/>
            <person name="Augustine A."/>
        </authorList>
    </citation>
    <scope>NUCLEOTIDE SEQUENCE</scope>
    <source>
        <tissue evidence="1">Leaf</tissue>
    </source>
</reference>
<sequence>MNLQLVEEHIILVQHVWTFSQVTLKGLLFHQQSNIQVCGLWLPLFYAYISPPEKFQQMQIKRLLSEQHPSKQANMYEQVHP</sequence>
<accession>A0A2P2LSX2</accession>
<proteinExistence type="predicted"/>
<dbReference type="EMBL" id="GGEC01040581">
    <property type="protein sequence ID" value="MBX21065.1"/>
    <property type="molecule type" value="Transcribed_RNA"/>
</dbReference>
<evidence type="ECO:0000313" key="1">
    <source>
        <dbReference type="EMBL" id="MBX21065.1"/>
    </source>
</evidence>
<dbReference type="AlphaFoldDB" id="A0A2P2LSX2"/>
<protein>
    <submittedName>
        <fullName evidence="1">Uncharacterized protein MANES_14G041100</fullName>
    </submittedName>
</protein>
<name>A0A2P2LSX2_RHIMU</name>